<name>A0A7R9QG36_9ACAR</name>
<feature type="transmembrane region" description="Helical" evidence="10">
    <location>
        <begin position="770"/>
        <end position="788"/>
    </location>
</feature>
<dbReference type="PROSITE" id="PS50082">
    <property type="entry name" value="WD_REPEATS_2"/>
    <property type="match status" value="5"/>
</dbReference>
<dbReference type="OrthoDB" id="1068471at2759"/>
<dbReference type="InterPro" id="IPR021980">
    <property type="entry name" value="PHTF1/2_N"/>
</dbReference>
<dbReference type="Gene3D" id="2.130.10.10">
    <property type="entry name" value="YVTN repeat-like/Quinoprotein amine dehydrogenase"/>
    <property type="match status" value="1"/>
</dbReference>
<feature type="transmembrane region" description="Helical" evidence="10">
    <location>
        <begin position="916"/>
        <end position="937"/>
    </location>
</feature>
<keyword evidence="5 10" id="KW-1133">Transmembrane helix</keyword>
<evidence type="ECO:0000256" key="10">
    <source>
        <dbReference type="SAM" id="Phobius"/>
    </source>
</evidence>
<evidence type="ECO:0000256" key="3">
    <source>
        <dbReference type="ARBA" id="ARBA00022692"/>
    </source>
</evidence>
<reference evidence="12" key="1">
    <citation type="submission" date="2020-11" db="EMBL/GenBank/DDBJ databases">
        <authorList>
            <person name="Tran Van P."/>
        </authorList>
    </citation>
    <scope>NUCLEOTIDE SEQUENCE</scope>
</reference>
<keyword evidence="6 10" id="KW-0472">Membrane</keyword>
<keyword evidence="13" id="KW-1185">Reference proteome</keyword>
<dbReference type="EMBL" id="OC916038">
    <property type="protein sequence ID" value="CAD7642921.1"/>
    <property type="molecule type" value="Genomic_DNA"/>
</dbReference>
<feature type="compositionally biased region" description="Polar residues" evidence="9">
    <location>
        <begin position="478"/>
        <end position="487"/>
    </location>
</feature>
<dbReference type="GO" id="GO:0005783">
    <property type="term" value="C:endoplasmic reticulum"/>
    <property type="evidence" value="ECO:0007669"/>
    <property type="project" value="InterPro"/>
</dbReference>
<dbReference type="PROSITE" id="PS50294">
    <property type="entry name" value="WD_REPEATS_REGION"/>
    <property type="match status" value="4"/>
</dbReference>
<sequence>MPVTGATKRPSSEALVAFVSKKGRNDELSAVHSTDSSVQSTVSRTSSLMSPIMLLSGHKSEVNSVKFHPNGNTLISSGFDRDIFMWNTYGECDNYGVLSGHKGAVLDLHFSSEGDYILSASTDKSIMIWDSHTGARIKKLTAHQSIVNCCHPSRRSQLLCSGGDDCTVRLWDQRKRGLVSYFKDNYQITAITFNDSSDQIIFSGIENVLKVYDLRKNDILYTMAGHFDTVTGLALSPDGNYVLSNSMDNSLCIWDIRPFAPQDRCIKTLTGHQHNFEKNLLRCSWSPDGTKVTAGSADRFVYIWDATYKRVLYKLPGHLGSVNEVIGSYDKQKWEQTIDERMLKGMNAIPKKVAKVKTELIDLDLIRGTAFTKAKSQQGWLSATYSGINRVILLPLYLKWWREQTNAFICLLLLALYLLQVFSLHIYFEDGLSSTSDQFSEVPASEVLMPIVMMTILGVIHTQIVGTKIVNKSQSSFHSSKYATNSQHLHKKKRKRKPKQTPDKTTEEPERQNVKTGGSDEESGLGSLDIKADVIPNKSLSERRGLSAENSDLSSDDFDLEDSSSNQYFWRRFSESKSSKSINKCKNMNDLEMTSRRYSEGSKDAKTHKYKENLRSKKRKRMKSLHLSPPVSHHKSREYSSCESEGTMSPTTPNTPTPGIGIGMGMASDLDWPLINSEGTSDEEDSHQETTGSTAAKYFIYPEFGDEVSAPLYTIFNELCHDCHDDNTNETKVSCAVWQQHECQKVDLSVVDISSSIIRKVDSIKHSSEYIYLGFVFSIILAILPGLFRLQQNGNSASAQTNTSEIIDLLNFPALDLDFIAECILGSNWRVRCVVLIAMVERAVLSMLYFFVLCVAERTYKQRFLYAKYFSQLTRRDRAKRSEVPHFRLHKVRNLKVWLSVRSYLRRHGPIRSVDAICSSSFVIAVCILTFICLQLLKESEVCAAKLYCWEMVFWNLALGLYIMRLMILGSRINRKYRENLSILITEQINLYLQLEQKPHKKEELTLANHVLKLAADLLKELESPYKISGFCANPYLYNITKVVVLSAFSAVLTELLGFKLKLYKIKLR</sequence>
<evidence type="ECO:0000256" key="6">
    <source>
        <dbReference type="ARBA" id="ARBA00023136"/>
    </source>
</evidence>
<dbReference type="PRINTS" id="PR00320">
    <property type="entry name" value="GPROTEINBRPT"/>
</dbReference>
<dbReference type="Pfam" id="PF00400">
    <property type="entry name" value="WD40"/>
    <property type="match status" value="5"/>
</dbReference>
<evidence type="ECO:0000313" key="12">
    <source>
        <dbReference type="EMBL" id="CAD7642921.1"/>
    </source>
</evidence>
<accession>A0A7R9QG36</accession>
<dbReference type="Pfam" id="PF12129">
    <property type="entry name" value="PHTF1-2_N"/>
    <property type="match status" value="1"/>
</dbReference>
<dbReference type="InterPro" id="IPR015943">
    <property type="entry name" value="WD40/YVTN_repeat-like_dom_sf"/>
</dbReference>
<dbReference type="CDD" id="cd00200">
    <property type="entry name" value="WD40"/>
    <property type="match status" value="1"/>
</dbReference>
<evidence type="ECO:0000256" key="1">
    <source>
        <dbReference type="ARBA" id="ARBA00004141"/>
    </source>
</evidence>
<protein>
    <recommendedName>
        <fullName evidence="11">PHTF1/2 N-terminal domain-containing protein</fullName>
    </recommendedName>
</protein>
<dbReference type="InterPro" id="IPR039775">
    <property type="entry name" value="PHTF1/2"/>
</dbReference>
<dbReference type="EMBL" id="CAJPVJ010001213">
    <property type="protein sequence ID" value="CAG2164299.1"/>
    <property type="molecule type" value="Genomic_DNA"/>
</dbReference>
<dbReference type="InterPro" id="IPR001680">
    <property type="entry name" value="WD40_rpt"/>
</dbReference>
<proteinExistence type="predicted"/>
<feature type="region of interest" description="Disordered" evidence="9">
    <location>
        <begin position="614"/>
        <end position="653"/>
    </location>
</feature>
<evidence type="ECO:0000259" key="11">
    <source>
        <dbReference type="Pfam" id="PF12129"/>
    </source>
</evidence>
<evidence type="ECO:0000256" key="9">
    <source>
        <dbReference type="SAM" id="MobiDB-lite"/>
    </source>
</evidence>
<organism evidence="12">
    <name type="scientific">Oppiella nova</name>
    <dbReference type="NCBI Taxonomy" id="334625"/>
    <lineage>
        <taxon>Eukaryota</taxon>
        <taxon>Metazoa</taxon>
        <taxon>Ecdysozoa</taxon>
        <taxon>Arthropoda</taxon>
        <taxon>Chelicerata</taxon>
        <taxon>Arachnida</taxon>
        <taxon>Acari</taxon>
        <taxon>Acariformes</taxon>
        <taxon>Sarcoptiformes</taxon>
        <taxon>Oribatida</taxon>
        <taxon>Brachypylina</taxon>
        <taxon>Oppioidea</taxon>
        <taxon>Oppiidae</taxon>
        <taxon>Oppiella</taxon>
    </lineage>
</organism>
<feature type="repeat" description="WD" evidence="8">
    <location>
        <begin position="140"/>
        <end position="172"/>
    </location>
</feature>
<evidence type="ECO:0000256" key="8">
    <source>
        <dbReference type="PROSITE-ProRule" id="PRU00221"/>
    </source>
</evidence>
<feature type="transmembrane region" description="Helical" evidence="10">
    <location>
        <begin position="405"/>
        <end position="427"/>
    </location>
</feature>
<feature type="repeat" description="WD" evidence="8">
    <location>
        <begin position="55"/>
        <end position="87"/>
    </location>
</feature>
<dbReference type="SUPFAM" id="SSF50978">
    <property type="entry name" value="WD40 repeat-like"/>
    <property type="match status" value="1"/>
</dbReference>
<feature type="repeat" description="WD" evidence="8">
    <location>
        <begin position="223"/>
        <end position="257"/>
    </location>
</feature>
<evidence type="ECO:0000256" key="7">
    <source>
        <dbReference type="ARBA" id="ARBA00023180"/>
    </source>
</evidence>
<feature type="transmembrane region" description="Helical" evidence="10">
    <location>
        <begin position="952"/>
        <end position="970"/>
    </location>
</feature>
<comment type="subcellular location">
    <subcellularLocation>
        <location evidence="1">Membrane</location>
        <topology evidence="1">Multi-pass membrane protein</topology>
    </subcellularLocation>
</comment>
<dbReference type="SMART" id="SM00320">
    <property type="entry name" value="WD40"/>
    <property type="match status" value="6"/>
</dbReference>
<gene>
    <name evidence="12" type="ORF">ONB1V03_LOCUS3855</name>
</gene>
<dbReference type="AlphaFoldDB" id="A0A7R9QG36"/>
<evidence type="ECO:0000256" key="2">
    <source>
        <dbReference type="ARBA" id="ARBA00022574"/>
    </source>
</evidence>
<feature type="transmembrane region" description="Helical" evidence="10">
    <location>
        <begin position="834"/>
        <end position="856"/>
    </location>
</feature>
<evidence type="ECO:0000256" key="4">
    <source>
        <dbReference type="ARBA" id="ARBA00022737"/>
    </source>
</evidence>
<dbReference type="GO" id="GO:0016020">
    <property type="term" value="C:membrane"/>
    <property type="evidence" value="ECO:0007669"/>
    <property type="project" value="UniProtKB-SubCell"/>
</dbReference>
<dbReference type="InterPro" id="IPR020472">
    <property type="entry name" value="WD40_PAC1"/>
</dbReference>
<feature type="region of interest" description="Disordered" evidence="9">
    <location>
        <begin position="478"/>
        <end position="530"/>
    </location>
</feature>
<feature type="domain" description="PHTF1/2 N-terminal" evidence="11">
    <location>
        <begin position="325"/>
        <end position="468"/>
    </location>
</feature>
<evidence type="ECO:0000256" key="5">
    <source>
        <dbReference type="ARBA" id="ARBA00022989"/>
    </source>
</evidence>
<keyword evidence="7" id="KW-0325">Glycoprotein</keyword>
<feature type="transmembrane region" description="Helical" evidence="10">
    <location>
        <begin position="447"/>
        <end position="466"/>
    </location>
</feature>
<feature type="repeat" description="WD" evidence="8">
    <location>
        <begin position="98"/>
        <end position="139"/>
    </location>
</feature>
<feature type="compositionally biased region" description="Basic and acidic residues" evidence="9">
    <location>
        <begin position="500"/>
        <end position="513"/>
    </location>
</feature>
<feature type="repeat" description="WD" evidence="8">
    <location>
        <begin position="284"/>
        <end position="314"/>
    </location>
</feature>
<keyword evidence="4" id="KW-0677">Repeat</keyword>
<keyword evidence="2 8" id="KW-0853">WD repeat</keyword>
<dbReference type="InterPro" id="IPR036322">
    <property type="entry name" value="WD40_repeat_dom_sf"/>
</dbReference>
<dbReference type="PANTHER" id="PTHR12680">
    <property type="entry name" value="PUTATIVE HOMEODOMAIN TRANSCRIPTION FACTOR PHTF"/>
    <property type="match status" value="1"/>
</dbReference>
<keyword evidence="3 10" id="KW-0812">Transmembrane</keyword>
<feature type="compositionally biased region" description="Basic residues" evidence="9">
    <location>
        <begin position="488"/>
        <end position="499"/>
    </location>
</feature>
<dbReference type="Proteomes" id="UP000728032">
    <property type="component" value="Unassembled WGS sequence"/>
</dbReference>
<evidence type="ECO:0000313" key="13">
    <source>
        <dbReference type="Proteomes" id="UP000728032"/>
    </source>
</evidence>
<dbReference type="PANTHER" id="PTHR12680:SF6">
    <property type="entry name" value="PROTEIN PHTF"/>
    <property type="match status" value="1"/>
</dbReference>
<feature type="region of interest" description="Disordered" evidence="9">
    <location>
        <begin position="543"/>
        <end position="562"/>
    </location>
</feature>